<evidence type="ECO:0000313" key="3">
    <source>
        <dbReference type="EMBL" id="EGU77284.1"/>
    </source>
</evidence>
<dbReference type="STRING" id="660025.F9G0M5"/>
<proteinExistence type="inferred from homology"/>
<evidence type="ECO:0008006" key="4">
    <source>
        <dbReference type="Google" id="ProtNLM"/>
    </source>
</evidence>
<dbReference type="OrthoDB" id="10253878at2759"/>
<protein>
    <recommendedName>
        <fullName evidence="4">TIP41-like protein</fullName>
    </recommendedName>
</protein>
<comment type="caution">
    <text evidence="3">The sequence shown here is derived from an EMBL/GenBank/DDBJ whole genome shotgun (WGS) entry which is preliminary data.</text>
</comment>
<reference evidence="3" key="1">
    <citation type="journal article" date="2012" name="Mol. Plant Microbe Interact.">
        <title>A highly conserved effector in Fusarium oxysporum is required for full virulence on Arabidopsis.</title>
        <authorList>
            <person name="Thatcher L.F."/>
            <person name="Gardiner D.M."/>
            <person name="Kazan K."/>
            <person name="Manners J."/>
        </authorList>
    </citation>
    <scope>NUCLEOTIDE SEQUENCE [LARGE SCALE GENOMIC DNA]</scope>
    <source>
        <strain evidence="3">Fo5176</strain>
    </source>
</reference>
<dbReference type="PANTHER" id="PTHR21021:SF16">
    <property type="entry name" value="TIP41-LIKE PROTEIN"/>
    <property type="match status" value="1"/>
</dbReference>
<comment type="similarity">
    <text evidence="1">Belongs to the TIP41 family.</text>
</comment>
<dbReference type="GO" id="GO:0031929">
    <property type="term" value="P:TOR signaling"/>
    <property type="evidence" value="ECO:0007669"/>
    <property type="project" value="TreeGrafter"/>
</dbReference>
<accession>F9G0M5</accession>
<dbReference type="PANTHER" id="PTHR21021">
    <property type="entry name" value="GAF/PUTATIVE CYTOSKELETAL PROTEIN"/>
    <property type="match status" value="1"/>
</dbReference>
<gene>
    <name evidence="3" type="ORF">FOXB_12207</name>
</gene>
<dbReference type="AlphaFoldDB" id="F9G0M5"/>
<evidence type="ECO:0000256" key="1">
    <source>
        <dbReference type="ARBA" id="ARBA00006658"/>
    </source>
</evidence>
<dbReference type="Pfam" id="PF04176">
    <property type="entry name" value="TIP41"/>
    <property type="match status" value="1"/>
</dbReference>
<dbReference type="InterPro" id="IPR051330">
    <property type="entry name" value="Phosphatase_reg/MetRdx"/>
</dbReference>
<dbReference type="PaxDb" id="5507-FOXG_01852P0"/>
<dbReference type="GO" id="GO:0005829">
    <property type="term" value="C:cytosol"/>
    <property type="evidence" value="ECO:0007669"/>
    <property type="project" value="TreeGrafter"/>
</dbReference>
<organism evidence="3">
    <name type="scientific">Fusarium oxysporum (strain Fo5176)</name>
    <name type="common">Fusarium vascular wilt</name>
    <dbReference type="NCBI Taxonomy" id="660025"/>
    <lineage>
        <taxon>Eukaryota</taxon>
        <taxon>Fungi</taxon>
        <taxon>Dikarya</taxon>
        <taxon>Ascomycota</taxon>
        <taxon>Pezizomycotina</taxon>
        <taxon>Sordariomycetes</taxon>
        <taxon>Hypocreomycetidae</taxon>
        <taxon>Hypocreales</taxon>
        <taxon>Nectriaceae</taxon>
        <taxon>Fusarium</taxon>
        <taxon>Fusarium oxysporum species complex</taxon>
    </lineage>
</organism>
<dbReference type="EMBL" id="AFQF01003010">
    <property type="protein sequence ID" value="EGU77284.1"/>
    <property type="molecule type" value="Genomic_DNA"/>
</dbReference>
<dbReference type="InterPro" id="IPR007303">
    <property type="entry name" value="TIP41-like"/>
</dbReference>
<evidence type="ECO:0000256" key="2">
    <source>
        <dbReference type="SAM" id="MobiDB-lite"/>
    </source>
</evidence>
<sequence length="347" mass="39577">MYHEKLPYLPPILFNIEDCLKVSEDVEALNILLCTCTYILGKAPPALDSDIFTSIFSILKTSRRTRPNMQRNHISDPNEPFPKPQALASATTTHSQSRFRISTRKLPISKSGTIDALTEKIGIPMPEMIFGDNVVGIEHVPSGWSLNFNTPDALDAVDKTDRHMLKVAYARDWESTREGTTQGIKEVVKPYDWSYSTTYTGSIEASAMQFAPTDKVIPIELLKRRDPILFFDEVMLYESELDDNGISIFSVKVRVHEKRMLLLCRLFMRLDNVVLRIRDTRVYVDFETDEVIREYSAQEETYEKVKRKLLMSGRLPDDITIALRDPNVLAPLLPLVEHRAEALNPSA</sequence>
<name>F9G0M5_FUSOF</name>
<feature type="region of interest" description="Disordered" evidence="2">
    <location>
        <begin position="66"/>
        <end position="85"/>
    </location>
</feature>